<evidence type="ECO:0000313" key="2">
    <source>
        <dbReference type="EMBL" id="GLI61990.1"/>
    </source>
</evidence>
<proteinExistence type="predicted"/>
<sequence length="377" mass="39569">MSKTRPARAFITHVLTFCLGVILGYSIIFHLYSAHRWQSLSSDQVAASAAAVSASVMAVSASAADTAASTASARAAATLHASAQILAKMQLPELHGQSSSTTTASAGVAARPAHTVISPALHDFVYDIAMSSGHRPLFGATFGSCLVGLMASGAMLHARALHLLLSDAKLLNFSLVHNLAHMGTNVRVSLYDMAGASTSMRARNTFYQLLRVPDLMPGSPSGQTRSVAAESAVALAGSDLPTVLLEDDVWLVDDFPRKLHRIASLAAERAVGSSFVIKIYIHSGRYGRPKKIRALHAKACNVSATRFPIFHQRGAQAASKSATEGGPGPTVVTAFPLSAIVGSAIGSRAHCRGVGHDCSRFASNDEDSSLKVYEPKP</sequence>
<dbReference type="Proteomes" id="UP001165090">
    <property type="component" value="Unassembled WGS sequence"/>
</dbReference>
<keyword evidence="1" id="KW-1133">Transmembrane helix</keyword>
<dbReference type="EMBL" id="BSDZ01000011">
    <property type="protein sequence ID" value="GLI61990.1"/>
    <property type="molecule type" value="Genomic_DNA"/>
</dbReference>
<gene>
    <name evidence="2" type="ORF">VaNZ11_004559</name>
</gene>
<keyword evidence="3" id="KW-1185">Reference proteome</keyword>
<protein>
    <submittedName>
        <fullName evidence="2">Uncharacterized protein</fullName>
    </submittedName>
</protein>
<evidence type="ECO:0000256" key="1">
    <source>
        <dbReference type="SAM" id="Phobius"/>
    </source>
</evidence>
<accession>A0ABQ5RWK4</accession>
<keyword evidence="1" id="KW-0812">Transmembrane</keyword>
<reference evidence="2 3" key="1">
    <citation type="journal article" date="2023" name="IScience">
        <title>Expanded male sex-determining region conserved during the evolution of homothallism in the green alga Volvox.</title>
        <authorList>
            <person name="Yamamoto K."/>
            <person name="Matsuzaki R."/>
            <person name="Mahakham W."/>
            <person name="Heman W."/>
            <person name="Sekimoto H."/>
            <person name="Kawachi M."/>
            <person name="Minakuchi Y."/>
            <person name="Toyoda A."/>
            <person name="Nozaki H."/>
        </authorList>
    </citation>
    <scope>NUCLEOTIDE SEQUENCE [LARGE SCALE GENOMIC DNA]</scope>
    <source>
        <strain evidence="2 3">NIES-4468</strain>
    </source>
</reference>
<comment type="caution">
    <text evidence="2">The sequence shown here is derived from an EMBL/GenBank/DDBJ whole genome shotgun (WGS) entry which is preliminary data.</text>
</comment>
<feature type="transmembrane region" description="Helical" evidence="1">
    <location>
        <begin position="137"/>
        <end position="156"/>
    </location>
</feature>
<name>A0ABQ5RWK4_9CHLO</name>
<feature type="non-terminal residue" evidence="2">
    <location>
        <position position="377"/>
    </location>
</feature>
<feature type="transmembrane region" description="Helical" evidence="1">
    <location>
        <begin position="12"/>
        <end position="33"/>
    </location>
</feature>
<evidence type="ECO:0000313" key="3">
    <source>
        <dbReference type="Proteomes" id="UP001165090"/>
    </source>
</evidence>
<keyword evidence="1" id="KW-0472">Membrane</keyword>
<organism evidence="2 3">
    <name type="scientific">Volvox africanus</name>
    <dbReference type="NCBI Taxonomy" id="51714"/>
    <lineage>
        <taxon>Eukaryota</taxon>
        <taxon>Viridiplantae</taxon>
        <taxon>Chlorophyta</taxon>
        <taxon>core chlorophytes</taxon>
        <taxon>Chlorophyceae</taxon>
        <taxon>CS clade</taxon>
        <taxon>Chlamydomonadales</taxon>
        <taxon>Volvocaceae</taxon>
        <taxon>Volvox</taxon>
    </lineage>
</organism>